<keyword evidence="7" id="KW-0813">Transport</keyword>
<dbReference type="GO" id="GO:0046872">
    <property type="term" value="F:metal ion binding"/>
    <property type="evidence" value="ECO:0007669"/>
    <property type="project" value="UniProtKB-KW"/>
</dbReference>
<feature type="binding site" evidence="17">
    <location>
        <position position="29"/>
    </location>
    <ligand>
        <name>Mg(2+)</name>
        <dbReference type="ChEBI" id="CHEBI:18420"/>
    </ligand>
</feature>
<proteinExistence type="inferred from homology"/>
<evidence type="ECO:0000256" key="6">
    <source>
        <dbReference type="ARBA" id="ARBA00021124"/>
    </source>
</evidence>
<evidence type="ECO:0000256" key="13">
    <source>
        <dbReference type="ARBA" id="ARBA00023034"/>
    </source>
</evidence>
<dbReference type="SMART" id="SM00177">
    <property type="entry name" value="ARF"/>
    <property type="match status" value="1"/>
</dbReference>
<dbReference type="FunFam" id="3.40.50.300:FF:000161">
    <property type="entry name" value="Small COPII coat GTPase"/>
    <property type="match status" value="1"/>
</dbReference>
<dbReference type="Pfam" id="PF00025">
    <property type="entry name" value="Arf"/>
    <property type="match status" value="2"/>
</dbReference>
<accession>A0A0C9VXT9</accession>
<evidence type="ECO:0000256" key="4">
    <source>
        <dbReference type="ARBA" id="ARBA00007507"/>
    </source>
</evidence>
<evidence type="ECO:0000256" key="14">
    <source>
        <dbReference type="ARBA" id="ARBA00023134"/>
    </source>
</evidence>
<evidence type="ECO:0000256" key="11">
    <source>
        <dbReference type="ARBA" id="ARBA00022892"/>
    </source>
</evidence>
<keyword evidence="11" id="KW-0931">ER-Golgi transport</keyword>
<feature type="binding site" evidence="18">
    <location>
        <position position="32"/>
    </location>
    <ligand>
        <name>GTP</name>
        <dbReference type="ChEBI" id="CHEBI:37565"/>
    </ligand>
</feature>
<sequence length="281" mass="30999">MFLMNWLRDVLARLRLVYKTAHVPILGLDNVGKKTLVHMLKHDEEDALQPIRKPSTKDIVVGTVKFVTYHFGGFAFRDGMSLFSSCVCVVLICPAERPWRDYVREVNGIVFVVDSADIERFPDAKSELCELFAAEDLSKVPILVLGNKIDVLGAVSEEEIRDQLGLNQTSGKNSKPLSNVRPIEIFMCSAVQRQGYGDGFKWLAQYVCPVLVVIVPDDRDFAPRQGCTEDKRIPSTLAPGIFPPCGGEAPAEHNRLSSDKSIVAATSEVVCDQCGSAEGDE</sequence>
<dbReference type="GO" id="GO:0012507">
    <property type="term" value="C:ER to Golgi transport vesicle membrane"/>
    <property type="evidence" value="ECO:0007669"/>
    <property type="project" value="UniProtKB-SubCell"/>
</dbReference>
<dbReference type="InterPro" id="IPR027417">
    <property type="entry name" value="P-loop_NTPase"/>
</dbReference>
<dbReference type="AlphaFoldDB" id="A0A0C9VXT9"/>
<protein>
    <recommendedName>
        <fullName evidence="6">Small COPII coat GTPase SAR1</fullName>
    </recommendedName>
    <alternativeName>
        <fullName evidence="5">Small COPII coat GTPase sar1</fullName>
    </alternativeName>
</protein>
<keyword evidence="10" id="KW-0256">Endoplasmic reticulum</keyword>
<evidence type="ECO:0000256" key="18">
    <source>
        <dbReference type="PIRSR" id="PIRSR606687-2"/>
    </source>
</evidence>
<dbReference type="GO" id="GO:0005789">
    <property type="term" value="C:endoplasmic reticulum membrane"/>
    <property type="evidence" value="ECO:0007669"/>
    <property type="project" value="UniProtKB-SubCell"/>
</dbReference>
<evidence type="ECO:0000256" key="10">
    <source>
        <dbReference type="ARBA" id="ARBA00022824"/>
    </source>
</evidence>
<dbReference type="EMBL" id="KN839852">
    <property type="protein sequence ID" value="KIJ63085.1"/>
    <property type="molecule type" value="Genomic_DNA"/>
</dbReference>
<keyword evidence="16" id="KW-0968">Cytoplasmic vesicle</keyword>
<reference evidence="21 22" key="1">
    <citation type="submission" date="2014-04" db="EMBL/GenBank/DDBJ databases">
        <title>Evolutionary Origins and Diversification of the Mycorrhizal Mutualists.</title>
        <authorList>
            <consortium name="DOE Joint Genome Institute"/>
            <consortium name="Mycorrhizal Genomics Consortium"/>
            <person name="Kohler A."/>
            <person name="Kuo A."/>
            <person name="Nagy L.G."/>
            <person name="Floudas D."/>
            <person name="Copeland A."/>
            <person name="Barry K.W."/>
            <person name="Cichocki N."/>
            <person name="Veneault-Fourrey C."/>
            <person name="LaButti K."/>
            <person name="Lindquist E.A."/>
            <person name="Lipzen A."/>
            <person name="Lundell T."/>
            <person name="Morin E."/>
            <person name="Murat C."/>
            <person name="Riley R."/>
            <person name="Ohm R."/>
            <person name="Sun H."/>
            <person name="Tunlid A."/>
            <person name="Henrissat B."/>
            <person name="Grigoriev I.V."/>
            <person name="Hibbett D.S."/>
            <person name="Martin F."/>
        </authorList>
    </citation>
    <scope>NUCLEOTIDE SEQUENCE [LARGE SCALE GENOMIC DNA]</scope>
    <source>
        <strain evidence="21 22">MD-312</strain>
    </source>
</reference>
<keyword evidence="14 19" id="KW-0342">GTP-binding</keyword>
<dbReference type="SUPFAM" id="SSF52540">
    <property type="entry name" value="P-loop containing nucleoside triphosphate hydrolases"/>
    <property type="match status" value="1"/>
</dbReference>
<organism evidence="21 22">
    <name type="scientific">Hydnomerulius pinastri MD-312</name>
    <dbReference type="NCBI Taxonomy" id="994086"/>
    <lineage>
        <taxon>Eukaryota</taxon>
        <taxon>Fungi</taxon>
        <taxon>Dikarya</taxon>
        <taxon>Basidiomycota</taxon>
        <taxon>Agaricomycotina</taxon>
        <taxon>Agaricomycetes</taxon>
        <taxon>Agaricomycetidae</taxon>
        <taxon>Boletales</taxon>
        <taxon>Boletales incertae sedis</taxon>
        <taxon>Leucogyrophana</taxon>
    </lineage>
</organism>
<comment type="subcellular location">
    <subcellularLocation>
        <location evidence="2">Cytoplasmic vesicle</location>
        <location evidence="2">COPII-coated vesicle membrane</location>
        <topology evidence="2">Peripheral membrane protein</topology>
        <orientation evidence="2">Cytoplasmic side</orientation>
    </subcellularLocation>
    <subcellularLocation>
        <location evidence="3">Endoplasmic reticulum membrane</location>
        <topology evidence="3">Peripheral membrane protein</topology>
        <orientation evidence="3">Cytoplasmic side</orientation>
    </subcellularLocation>
    <subcellularLocation>
        <location evidence="1">Golgi apparatus membrane</location>
        <topology evidence="1">Peripheral membrane protein</topology>
        <orientation evidence="1">Cytoplasmic side</orientation>
    </subcellularLocation>
</comment>
<evidence type="ECO:0000256" key="15">
    <source>
        <dbReference type="ARBA" id="ARBA00023136"/>
    </source>
</evidence>
<evidence type="ECO:0000256" key="19">
    <source>
        <dbReference type="PIRSR" id="PIRSR606689-1"/>
    </source>
</evidence>
<feature type="binding site" evidence="18">
    <location>
        <position position="33"/>
    </location>
    <ligand>
        <name>GTP</name>
        <dbReference type="ChEBI" id="CHEBI:37565"/>
    </ligand>
</feature>
<evidence type="ECO:0000256" key="5">
    <source>
        <dbReference type="ARBA" id="ARBA00019961"/>
    </source>
</evidence>
<evidence type="ECO:0000313" key="21">
    <source>
        <dbReference type="EMBL" id="KIJ63085.1"/>
    </source>
</evidence>
<dbReference type="Proteomes" id="UP000053820">
    <property type="component" value="Unassembled WGS sequence"/>
</dbReference>
<dbReference type="GO" id="GO:0016192">
    <property type="term" value="P:vesicle-mediated transport"/>
    <property type="evidence" value="ECO:0007669"/>
    <property type="project" value="UniProtKB-KW"/>
</dbReference>
<keyword evidence="22" id="KW-1185">Reference proteome</keyword>
<evidence type="ECO:0000256" key="7">
    <source>
        <dbReference type="ARBA" id="ARBA00022448"/>
    </source>
</evidence>
<dbReference type="SMART" id="SM00178">
    <property type="entry name" value="SAR"/>
    <property type="match status" value="1"/>
</dbReference>
<dbReference type="GO" id="GO:0003924">
    <property type="term" value="F:GTPase activity"/>
    <property type="evidence" value="ECO:0007669"/>
    <property type="project" value="InterPro"/>
</dbReference>
<keyword evidence="9" id="KW-0378">Hydrolase</keyword>
<feature type="binding site" evidence="18">
    <location>
        <position position="150"/>
    </location>
    <ligand>
        <name>GTP</name>
        <dbReference type="ChEBI" id="CHEBI:37565"/>
    </ligand>
</feature>
<comment type="similarity">
    <text evidence="4">Belongs to the small GTPase superfamily. SAR1 family.</text>
</comment>
<feature type="binding site" evidence="18">
    <location>
        <position position="191"/>
    </location>
    <ligand>
        <name>GTP</name>
        <dbReference type="ChEBI" id="CHEBI:37565"/>
    </ligand>
</feature>
<evidence type="ECO:0000256" key="17">
    <source>
        <dbReference type="PIRSR" id="PIRSR606687-1"/>
    </source>
</evidence>
<dbReference type="PROSITE" id="PS51422">
    <property type="entry name" value="SAR1"/>
    <property type="match status" value="1"/>
</dbReference>
<keyword evidence="17" id="KW-0479">Metal-binding</keyword>
<dbReference type="GO" id="GO:0000139">
    <property type="term" value="C:Golgi membrane"/>
    <property type="evidence" value="ECO:0007669"/>
    <property type="project" value="UniProtKB-SubCell"/>
</dbReference>
<dbReference type="Gene3D" id="3.40.50.300">
    <property type="entry name" value="P-loop containing nucleotide triphosphate hydrolases"/>
    <property type="match status" value="1"/>
</dbReference>
<dbReference type="InterPro" id="IPR006689">
    <property type="entry name" value="Small_GTPase_ARF/SAR"/>
</dbReference>
<keyword evidence="15" id="KW-0472">Membrane</keyword>
<dbReference type="PANTHER" id="PTHR45684">
    <property type="entry name" value="RE74312P"/>
    <property type="match status" value="1"/>
</dbReference>
<feature type="binding site" evidence="20">
    <location>
        <position position="63"/>
    </location>
    <ligand>
        <name>Mg(2+)</name>
        <dbReference type="ChEBI" id="CHEBI:18420"/>
    </ligand>
</feature>
<keyword evidence="13" id="KW-0333">Golgi apparatus</keyword>
<dbReference type="PRINTS" id="PR00328">
    <property type="entry name" value="SAR1GTPBP"/>
</dbReference>
<evidence type="ECO:0000256" key="3">
    <source>
        <dbReference type="ARBA" id="ARBA00004397"/>
    </source>
</evidence>
<feature type="binding site" evidence="18">
    <location>
        <position position="147"/>
    </location>
    <ligand>
        <name>GTP</name>
        <dbReference type="ChEBI" id="CHEBI:37565"/>
    </ligand>
</feature>
<keyword evidence="17" id="KW-0460">Magnesium</keyword>
<dbReference type="GO" id="GO:0005525">
    <property type="term" value="F:GTP binding"/>
    <property type="evidence" value="ECO:0007669"/>
    <property type="project" value="UniProtKB-KW"/>
</dbReference>
<evidence type="ECO:0000256" key="9">
    <source>
        <dbReference type="ARBA" id="ARBA00022801"/>
    </source>
</evidence>
<dbReference type="PROSITE" id="PS51417">
    <property type="entry name" value="ARF"/>
    <property type="match status" value="1"/>
</dbReference>
<keyword evidence="12" id="KW-0653">Protein transport</keyword>
<feature type="binding site" evidence="18">
    <location>
        <position position="148"/>
    </location>
    <ligand>
        <name>GTP</name>
        <dbReference type="ChEBI" id="CHEBI:37565"/>
    </ligand>
</feature>
<evidence type="ECO:0000256" key="1">
    <source>
        <dbReference type="ARBA" id="ARBA00004255"/>
    </source>
</evidence>
<evidence type="ECO:0000256" key="2">
    <source>
        <dbReference type="ARBA" id="ARBA00004299"/>
    </source>
</evidence>
<evidence type="ECO:0000256" key="20">
    <source>
        <dbReference type="PIRSR" id="PIRSR606689-2"/>
    </source>
</evidence>
<dbReference type="OrthoDB" id="2011769at2759"/>
<evidence type="ECO:0000256" key="16">
    <source>
        <dbReference type="ARBA" id="ARBA00023329"/>
    </source>
</evidence>
<dbReference type="GO" id="GO:0006886">
    <property type="term" value="P:intracellular protein transport"/>
    <property type="evidence" value="ECO:0007669"/>
    <property type="project" value="InterPro"/>
</dbReference>
<name>A0A0C9VXT9_9AGAM</name>
<evidence type="ECO:0000256" key="12">
    <source>
        <dbReference type="ARBA" id="ARBA00022927"/>
    </source>
</evidence>
<evidence type="ECO:0000313" key="22">
    <source>
        <dbReference type="Proteomes" id="UP000053820"/>
    </source>
</evidence>
<feature type="binding site" evidence="18">
    <location>
        <position position="30"/>
    </location>
    <ligand>
        <name>GTP</name>
        <dbReference type="ChEBI" id="CHEBI:37565"/>
    </ligand>
</feature>
<feature type="binding site" evidence="18">
    <location>
        <position position="35"/>
    </location>
    <ligand>
        <name>GTP</name>
        <dbReference type="ChEBI" id="CHEBI:37565"/>
    </ligand>
</feature>
<dbReference type="HOGENOM" id="CLU_040729_6_0_1"/>
<keyword evidence="8 18" id="KW-0547">Nucleotide-binding</keyword>
<dbReference type="InterPro" id="IPR006687">
    <property type="entry name" value="Small_GTPase_SAR1"/>
</dbReference>
<evidence type="ECO:0000256" key="8">
    <source>
        <dbReference type="ARBA" id="ARBA00022741"/>
    </source>
</evidence>
<feature type="binding site" evidence="19">
    <location>
        <begin position="147"/>
        <end position="150"/>
    </location>
    <ligand>
        <name>GTP</name>
        <dbReference type="ChEBI" id="CHEBI:37565"/>
    </ligand>
</feature>
<gene>
    <name evidence="21" type="ORF">HYDPIDRAFT_93161</name>
</gene>